<evidence type="ECO:0000313" key="3">
    <source>
        <dbReference type="EMBL" id="WAX59298.1"/>
    </source>
</evidence>
<dbReference type="PANTHER" id="PTHR30404">
    <property type="entry name" value="N-ACETYLMURAMOYL-L-ALANINE AMIDASE"/>
    <property type="match status" value="1"/>
</dbReference>
<protein>
    <submittedName>
        <fullName evidence="3">N-acetylmuramoyl-L-alanine amidase</fullName>
    </submittedName>
</protein>
<gene>
    <name evidence="3" type="ORF">M6B22_11870</name>
</gene>
<dbReference type="EMBL" id="CP097463">
    <property type="protein sequence ID" value="WAX59298.1"/>
    <property type="molecule type" value="Genomic_DNA"/>
</dbReference>
<dbReference type="SUPFAM" id="SSF53187">
    <property type="entry name" value="Zn-dependent exopeptidases"/>
    <property type="match status" value="1"/>
</dbReference>
<reference evidence="3" key="1">
    <citation type="submission" date="2022-05" db="EMBL/GenBank/DDBJ databases">
        <title>Jatrophihabitans sp. SB3-54 whole genome sequence.</title>
        <authorList>
            <person name="Suh M.K."/>
            <person name="Eom M.K."/>
            <person name="Kim J.S."/>
            <person name="Kim H.S."/>
            <person name="Do H.E."/>
            <person name="Shin Y.K."/>
            <person name="Lee J.-S."/>
        </authorList>
    </citation>
    <scope>NUCLEOTIDE SEQUENCE</scope>
    <source>
        <strain evidence="3">SB3-54</strain>
    </source>
</reference>
<keyword evidence="4" id="KW-1185">Reference proteome</keyword>
<dbReference type="Gene3D" id="3.40.630.40">
    <property type="entry name" value="Zn-dependent exopeptidases"/>
    <property type="match status" value="1"/>
</dbReference>
<dbReference type="InterPro" id="IPR002508">
    <property type="entry name" value="MurNAc-LAA_cat"/>
</dbReference>
<dbReference type="Pfam" id="PF01520">
    <property type="entry name" value="Amidase_3"/>
    <property type="match status" value="1"/>
</dbReference>
<organism evidence="3 4">
    <name type="scientific">Jatrophihabitans cynanchi</name>
    <dbReference type="NCBI Taxonomy" id="2944128"/>
    <lineage>
        <taxon>Bacteria</taxon>
        <taxon>Bacillati</taxon>
        <taxon>Actinomycetota</taxon>
        <taxon>Actinomycetes</taxon>
        <taxon>Jatrophihabitantales</taxon>
        <taxon>Jatrophihabitantaceae</taxon>
        <taxon>Jatrophihabitans</taxon>
    </lineage>
</organism>
<accession>A0ABY7K470</accession>
<sequence length="210" mass="22298">MVAVAVSGPNLLGKRIVIDPGHGGADPGVEHEGIAEAELVWDLASRLEGRLAALGVRTWLTRGPQNGRSDAERAELANDVNADVVLSLHVDGFASPRANGLAAYYFGTDGSSSTVGERLADLVRRELVARTGLTDGRIHGKAWSLLRMTKMPAVRVEVGYLTSPIDRPMLLDPLFRDTAAEGLLVAIQRLYLASADDPPTGVLQISKIAG</sequence>
<name>A0ABY7K470_9ACTN</name>
<dbReference type="Proteomes" id="UP001164693">
    <property type="component" value="Chromosome"/>
</dbReference>
<evidence type="ECO:0000256" key="1">
    <source>
        <dbReference type="ARBA" id="ARBA00022801"/>
    </source>
</evidence>
<dbReference type="PANTHER" id="PTHR30404:SF0">
    <property type="entry name" value="N-ACETYLMURAMOYL-L-ALANINE AMIDASE AMIC"/>
    <property type="match status" value="1"/>
</dbReference>
<keyword evidence="1" id="KW-0378">Hydrolase</keyword>
<dbReference type="InterPro" id="IPR050695">
    <property type="entry name" value="N-acetylmuramoyl_amidase_3"/>
</dbReference>
<feature type="domain" description="MurNAc-LAA" evidence="2">
    <location>
        <begin position="74"/>
        <end position="188"/>
    </location>
</feature>
<evidence type="ECO:0000259" key="2">
    <source>
        <dbReference type="SMART" id="SM00646"/>
    </source>
</evidence>
<dbReference type="CDD" id="cd02696">
    <property type="entry name" value="MurNAc-LAA"/>
    <property type="match status" value="1"/>
</dbReference>
<evidence type="ECO:0000313" key="4">
    <source>
        <dbReference type="Proteomes" id="UP001164693"/>
    </source>
</evidence>
<proteinExistence type="predicted"/>
<dbReference type="SMART" id="SM00646">
    <property type="entry name" value="Ami_3"/>
    <property type="match status" value="1"/>
</dbReference>